<comment type="caution">
    <text evidence="1">The sequence shown here is derived from an EMBL/GenBank/DDBJ whole genome shotgun (WGS) entry which is preliminary data.</text>
</comment>
<proteinExistence type="predicted"/>
<reference evidence="1 2" key="1">
    <citation type="submission" date="2015-08" db="EMBL/GenBank/DDBJ databases">
        <title>Genome sequencing of Penicillium nordicum.</title>
        <authorList>
            <person name="Nguyen H.D."/>
            <person name="Seifert K.A."/>
        </authorList>
    </citation>
    <scope>NUCLEOTIDE SEQUENCE [LARGE SCALE GENOMIC DNA]</scope>
    <source>
        <strain evidence="1 2">DAOMC 185683</strain>
    </source>
</reference>
<accession>A0A0M8P714</accession>
<name>A0A0M8P714_9EURO</name>
<keyword evidence="2" id="KW-1185">Reference proteome</keyword>
<evidence type="ECO:0000313" key="2">
    <source>
        <dbReference type="Proteomes" id="UP000037696"/>
    </source>
</evidence>
<dbReference type="Proteomes" id="UP000037696">
    <property type="component" value="Unassembled WGS sequence"/>
</dbReference>
<dbReference type="EMBL" id="LHQQ01000102">
    <property type="protein sequence ID" value="KOS42614.1"/>
    <property type="molecule type" value="Genomic_DNA"/>
</dbReference>
<dbReference type="AlphaFoldDB" id="A0A0M8P714"/>
<evidence type="ECO:0000313" key="1">
    <source>
        <dbReference type="EMBL" id="KOS42614.1"/>
    </source>
</evidence>
<protein>
    <submittedName>
        <fullName evidence="1">Uncharacterized protein</fullName>
    </submittedName>
</protein>
<organism evidence="1 2">
    <name type="scientific">Penicillium nordicum</name>
    <dbReference type="NCBI Taxonomy" id="229535"/>
    <lineage>
        <taxon>Eukaryota</taxon>
        <taxon>Fungi</taxon>
        <taxon>Dikarya</taxon>
        <taxon>Ascomycota</taxon>
        <taxon>Pezizomycotina</taxon>
        <taxon>Eurotiomycetes</taxon>
        <taxon>Eurotiomycetidae</taxon>
        <taxon>Eurotiales</taxon>
        <taxon>Aspergillaceae</taxon>
        <taxon>Penicillium</taxon>
    </lineage>
</organism>
<gene>
    <name evidence="1" type="ORF">ACN38_g6528</name>
</gene>
<sequence length="90" mass="10195">MSLWGPPGEYFLPGCGGVCDGIGAVQLRRVAMLQDRKETSRDTYLLTINATSWYSSHLYRDNIPPIDRNKYSSTHWDAYCNSGVEWDFSG</sequence>